<dbReference type="PANTHER" id="PTHR11085">
    <property type="entry name" value="NAD-DEPENDENT PROTEIN DEACYLASE SIRTUIN-5, MITOCHONDRIAL-RELATED"/>
    <property type="match status" value="1"/>
</dbReference>
<comment type="similarity">
    <text evidence="4">Belongs to the sirtuin family. Class U subfamily.</text>
</comment>
<proteinExistence type="inferred from homology"/>
<feature type="binding site" evidence="4">
    <location>
        <position position="35"/>
    </location>
    <ligand>
        <name>NAD(+)</name>
        <dbReference type="ChEBI" id="CHEBI:57540"/>
    </ligand>
</feature>
<dbReference type="STRING" id="1886670.PTI45_03857"/>
<feature type="binding site" evidence="4">
    <location>
        <position position="122"/>
    </location>
    <ligand>
        <name>NAD(+)</name>
        <dbReference type="ChEBI" id="CHEBI:57540"/>
    </ligand>
</feature>
<feature type="binding site" evidence="4">
    <location>
        <position position="34"/>
    </location>
    <ligand>
        <name>nicotinamide</name>
        <dbReference type="ChEBI" id="CHEBI:17154"/>
    </ligand>
</feature>
<dbReference type="GO" id="GO:0070403">
    <property type="term" value="F:NAD+ binding"/>
    <property type="evidence" value="ECO:0007669"/>
    <property type="project" value="UniProtKB-UniRule"/>
</dbReference>
<evidence type="ECO:0000256" key="2">
    <source>
        <dbReference type="ARBA" id="ARBA00022679"/>
    </source>
</evidence>
<dbReference type="EC" id="2.3.1.286" evidence="4"/>
<name>A0A1E3L0P5_9BACL</name>
<dbReference type="Pfam" id="PF02146">
    <property type="entry name" value="SIR2"/>
    <property type="match status" value="1"/>
</dbReference>
<feature type="binding site" evidence="4">
    <location>
        <position position="106"/>
    </location>
    <ligand>
        <name>nicotinamide</name>
        <dbReference type="ChEBI" id="CHEBI:17154"/>
    </ligand>
</feature>
<comment type="caution">
    <text evidence="7">The sequence shown here is derived from an EMBL/GenBank/DDBJ whole genome shotgun (WGS) entry which is preliminary data.</text>
</comment>
<feature type="binding site" evidence="4">
    <location>
        <position position="193"/>
    </location>
    <ligand>
        <name>NAD(+)</name>
        <dbReference type="ChEBI" id="CHEBI:57540"/>
    </ligand>
</feature>
<feature type="binding site" evidence="4">
    <location>
        <position position="27"/>
    </location>
    <ligand>
        <name>NAD(+)</name>
        <dbReference type="ChEBI" id="CHEBI:57540"/>
    </ligand>
</feature>
<dbReference type="InterPro" id="IPR026591">
    <property type="entry name" value="Sirtuin_cat_small_dom_sf"/>
</dbReference>
<comment type="catalytic activity">
    <reaction evidence="4">
        <text>N(6)-acetyl-L-lysyl-[protein] + NAD(+) + H2O = 2''-O-acetyl-ADP-D-ribose + nicotinamide + L-lysyl-[protein]</text>
        <dbReference type="Rhea" id="RHEA:43636"/>
        <dbReference type="Rhea" id="RHEA-COMP:9752"/>
        <dbReference type="Rhea" id="RHEA-COMP:10731"/>
        <dbReference type="ChEBI" id="CHEBI:15377"/>
        <dbReference type="ChEBI" id="CHEBI:17154"/>
        <dbReference type="ChEBI" id="CHEBI:29969"/>
        <dbReference type="ChEBI" id="CHEBI:57540"/>
        <dbReference type="ChEBI" id="CHEBI:61930"/>
        <dbReference type="ChEBI" id="CHEBI:83767"/>
        <dbReference type="EC" id="2.3.1.286"/>
    </reaction>
</comment>
<keyword evidence="8" id="KW-1185">Reference proteome</keyword>
<dbReference type="InterPro" id="IPR003000">
    <property type="entry name" value="Sirtuin"/>
</dbReference>
<dbReference type="EMBL" id="MDER01000075">
    <property type="protein sequence ID" value="ODP26755.1"/>
    <property type="molecule type" value="Genomic_DNA"/>
</dbReference>
<feature type="binding site" evidence="4">
    <location>
        <position position="192"/>
    </location>
    <ligand>
        <name>NAD(+)</name>
        <dbReference type="ChEBI" id="CHEBI:57540"/>
    </ligand>
</feature>
<dbReference type="GO" id="GO:0017136">
    <property type="term" value="F:histone deacetylase activity, NAD-dependent"/>
    <property type="evidence" value="ECO:0007669"/>
    <property type="project" value="TreeGrafter"/>
</dbReference>
<gene>
    <name evidence="7" type="primary">npdA</name>
    <name evidence="4" type="synonym">cobB</name>
    <name evidence="7" type="ORF">PTI45_03857</name>
</gene>
<dbReference type="GO" id="GO:0005737">
    <property type="term" value="C:cytoplasm"/>
    <property type="evidence" value="ECO:0007669"/>
    <property type="project" value="UniProtKB-SubCell"/>
</dbReference>
<keyword evidence="1 4" id="KW-0963">Cytoplasm</keyword>
<dbReference type="InterPro" id="IPR026590">
    <property type="entry name" value="Ssirtuin_cat_dom"/>
</dbReference>
<feature type="binding site" evidence="4">
    <location>
        <position position="34"/>
    </location>
    <ligand>
        <name>NAD(+)</name>
        <dbReference type="ChEBI" id="CHEBI:57540"/>
    </ligand>
</feature>
<sequence>MDKIEQLTTWLQQSQRIVFFGGAGTSTESGIPDFRSAQGLYSENGKRGYSPEEMLSRSFFEKETELFFEFYRSKLIHPQAKPNPVHNVLALLEKQGKLLSIITQNIDGLHQMAGNQKVLELHGSIHRNYCTTCRHSYTLDDVLAQSGVPRCPIDQGVIRPDVVLYGESLNQDVLEKTVEVLSQADLLLIGGTSLTVYPAAGLVSYFRGQHTVLLNASPTGHDRHADLLITDPMGSVMEKVQQRL</sequence>
<evidence type="ECO:0000313" key="8">
    <source>
        <dbReference type="Proteomes" id="UP000094578"/>
    </source>
</evidence>
<dbReference type="SUPFAM" id="SSF52467">
    <property type="entry name" value="DHS-like NAD/FAD-binding domain"/>
    <property type="match status" value="1"/>
</dbReference>
<protein>
    <recommendedName>
        <fullName evidence="4">NAD-dependent protein deacetylase</fullName>
        <ecNumber evidence="4">2.3.1.286</ecNumber>
    </recommendedName>
    <alternativeName>
        <fullName evidence="4">Regulatory protein SIR2 homolog</fullName>
    </alternativeName>
</protein>
<organism evidence="7 8">
    <name type="scientific">Paenibacillus nuruki</name>
    <dbReference type="NCBI Taxonomy" id="1886670"/>
    <lineage>
        <taxon>Bacteria</taxon>
        <taxon>Bacillati</taxon>
        <taxon>Bacillota</taxon>
        <taxon>Bacilli</taxon>
        <taxon>Bacillales</taxon>
        <taxon>Paenibacillaceae</taxon>
        <taxon>Paenibacillus</taxon>
    </lineage>
</organism>
<dbReference type="PATRIC" id="fig|1886670.3.peg.3885"/>
<feature type="binding site" evidence="4">
    <location>
        <position position="104"/>
    </location>
    <ligand>
        <name>NAD(+)</name>
        <dbReference type="ChEBI" id="CHEBI:57540"/>
    </ligand>
</feature>
<comment type="function">
    <text evidence="4">NAD-dependent protein deacetylase which modulates the activities of several enzymes which are inactive in their acetylated form.</text>
</comment>
<dbReference type="HAMAP" id="MF_01968">
    <property type="entry name" value="Sirtuin_ClassU"/>
    <property type="match status" value="1"/>
</dbReference>
<keyword evidence="3 4" id="KW-0520">NAD</keyword>
<dbReference type="RefSeq" id="WP_069329203.1">
    <property type="nucleotide sequence ID" value="NZ_MDER01000075.1"/>
</dbReference>
<dbReference type="InterPro" id="IPR029035">
    <property type="entry name" value="DHS-like_NAD/FAD-binding_dom"/>
</dbReference>
<evidence type="ECO:0000256" key="4">
    <source>
        <dbReference type="HAMAP-Rule" id="MF_01968"/>
    </source>
</evidence>
<feature type="active site" description="Proton acceptor" evidence="4">
    <location>
        <position position="122"/>
    </location>
</feature>
<dbReference type="PANTHER" id="PTHR11085:SF4">
    <property type="entry name" value="NAD-DEPENDENT PROTEIN DEACYLASE"/>
    <property type="match status" value="1"/>
</dbReference>
<reference evidence="7 8" key="1">
    <citation type="submission" date="2016-08" db="EMBL/GenBank/DDBJ databases">
        <title>Genome sequencing of Paenibacillus sp. TI45-13ar, isolated from Korean traditional nuruk.</title>
        <authorList>
            <person name="Kim S.-J."/>
        </authorList>
    </citation>
    <scope>NUCLEOTIDE SEQUENCE [LARGE SCALE GENOMIC DNA]</scope>
    <source>
        <strain evidence="7 8">TI45-13ar</strain>
    </source>
</reference>
<evidence type="ECO:0000256" key="3">
    <source>
        <dbReference type="ARBA" id="ARBA00023027"/>
    </source>
</evidence>
<comment type="subcellular location">
    <subcellularLocation>
        <location evidence="4">Cytoplasm</location>
    </subcellularLocation>
</comment>
<dbReference type="GO" id="GO:0016787">
    <property type="term" value="F:hydrolase activity"/>
    <property type="evidence" value="ECO:0007669"/>
    <property type="project" value="UniProtKB-KW"/>
</dbReference>
<dbReference type="InterPro" id="IPR028628">
    <property type="entry name" value="Sirtuin_class_U"/>
</dbReference>
<dbReference type="Gene3D" id="3.40.50.1220">
    <property type="entry name" value="TPP-binding domain"/>
    <property type="match status" value="1"/>
</dbReference>
<evidence type="ECO:0000256" key="1">
    <source>
        <dbReference type="ARBA" id="ARBA00022490"/>
    </source>
</evidence>
<evidence type="ECO:0000259" key="6">
    <source>
        <dbReference type="PROSITE" id="PS50305"/>
    </source>
</evidence>
<dbReference type="Gene3D" id="3.30.1600.10">
    <property type="entry name" value="SIR2/SIRT2 'Small Domain"/>
    <property type="match status" value="1"/>
</dbReference>
<feature type="binding site" evidence="4">
    <location>
        <position position="215"/>
    </location>
    <ligand>
        <name>NAD(+)</name>
        <dbReference type="ChEBI" id="CHEBI:57540"/>
    </ligand>
</feature>
<keyword evidence="7" id="KW-0378">Hydrolase</keyword>
<dbReference type="PROSITE" id="PS50305">
    <property type="entry name" value="SIRTUIN"/>
    <property type="match status" value="1"/>
</dbReference>
<feature type="binding site" evidence="4">
    <location>
        <position position="23"/>
    </location>
    <ligand>
        <name>NAD(+)</name>
        <dbReference type="ChEBI" id="CHEBI:57540"/>
    </ligand>
</feature>
<accession>A0A1E3L0P5</accession>
<feature type="binding site" evidence="4">
    <location>
        <position position="107"/>
    </location>
    <ligand>
        <name>NAD(+)</name>
        <dbReference type="ChEBI" id="CHEBI:57540"/>
    </ligand>
</feature>
<dbReference type="AlphaFoldDB" id="A0A1E3L0P5"/>
<feature type="binding site" evidence="4">
    <location>
        <position position="107"/>
    </location>
    <ligand>
        <name>nicotinamide</name>
        <dbReference type="ChEBI" id="CHEBI:17154"/>
    </ligand>
</feature>
<comment type="caution">
    <text evidence="4 5">Lacks conserved residue(s) required for the propagation of feature annotation.</text>
</comment>
<dbReference type="Proteomes" id="UP000094578">
    <property type="component" value="Unassembled WGS sequence"/>
</dbReference>
<feature type="binding site" evidence="4">
    <location>
        <position position="216"/>
    </location>
    <ligand>
        <name>NAD(+)</name>
        <dbReference type="ChEBI" id="CHEBI:57540"/>
    </ligand>
</feature>
<keyword evidence="2 4" id="KW-0808">Transferase</keyword>
<feature type="binding site" evidence="4">
    <location>
        <position position="106"/>
    </location>
    <ligand>
        <name>NAD(+)</name>
        <dbReference type="ChEBI" id="CHEBI:57540"/>
    </ligand>
</feature>
<feature type="domain" description="Deacetylase sirtuin-type" evidence="6">
    <location>
        <begin position="1"/>
        <end position="244"/>
    </location>
</feature>
<dbReference type="NCBIfam" id="NF001752">
    <property type="entry name" value="PRK00481.1-1"/>
    <property type="match status" value="1"/>
</dbReference>
<evidence type="ECO:0000256" key="5">
    <source>
        <dbReference type="PROSITE-ProRule" id="PRU00236"/>
    </source>
</evidence>
<evidence type="ECO:0000313" key="7">
    <source>
        <dbReference type="EMBL" id="ODP26755.1"/>
    </source>
</evidence>
<dbReference type="InterPro" id="IPR050134">
    <property type="entry name" value="NAD-dep_sirtuin_deacylases"/>
</dbReference>